<evidence type="ECO:0008006" key="4">
    <source>
        <dbReference type="Google" id="ProtNLM"/>
    </source>
</evidence>
<comment type="caution">
    <text evidence="2">The sequence shown here is derived from an EMBL/GenBank/DDBJ whole genome shotgun (WGS) entry which is preliminary data.</text>
</comment>
<proteinExistence type="predicted"/>
<evidence type="ECO:0000313" key="2">
    <source>
        <dbReference type="EMBL" id="PXW85313.1"/>
    </source>
</evidence>
<gene>
    <name evidence="2" type="ORF">DFR56_11181</name>
</gene>
<accession>A0A2V3VTS6</accession>
<keyword evidence="3" id="KW-1185">Reference proteome</keyword>
<dbReference type="Proteomes" id="UP000247978">
    <property type="component" value="Unassembled WGS sequence"/>
</dbReference>
<name>A0A2V3VTS6_9BACI</name>
<feature type="transmembrane region" description="Helical" evidence="1">
    <location>
        <begin position="12"/>
        <end position="36"/>
    </location>
</feature>
<reference evidence="2 3" key="1">
    <citation type="submission" date="2018-05" db="EMBL/GenBank/DDBJ databases">
        <title>Genomic Encyclopedia of Type Strains, Phase IV (KMG-IV): sequencing the most valuable type-strain genomes for metagenomic binning, comparative biology and taxonomic classification.</title>
        <authorList>
            <person name="Goeker M."/>
        </authorList>
    </citation>
    <scope>NUCLEOTIDE SEQUENCE [LARGE SCALE GENOMIC DNA]</scope>
    <source>
        <strain evidence="2 3">DSM 28556</strain>
    </source>
</reference>
<evidence type="ECO:0000256" key="1">
    <source>
        <dbReference type="SAM" id="Phobius"/>
    </source>
</evidence>
<organism evidence="2 3">
    <name type="scientific">Pseudogracilibacillus auburnensis</name>
    <dbReference type="NCBI Taxonomy" id="1494959"/>
    <lineage>
        <taxon>Bacteria</taxon>
        <taxon>Bacillati</taxon>
        <taxon>Bacillota</taxon>
        <taxon>Bacilli</taxon>
        <taxon>Bacillales</taxon>
        <taxon>Bacillaceae</taxon>
        <taxon>Pseudogracilibacillus</taxon>
    </lineage>
</organism>
<evidence type="ECO:0000313" key="3">
    <source>
        <dbReference type="Proteomes" id="UP000247978"/>
    </source>
</evidence>
<dbReference type="RefSeq" id="WP_110396229.1">
    <property type="nucleotide sequence ID" value="NZ_JADIJL010000011.1"/>
</dbReference>
<keyword evidence="1" id="KW-1133">Transmembrane helix</keyword>
<sequence>MKFLRNEVGLSLAELLATLAIASLFVTFIISIHILIQNQYSNQSKDTKYLTDITIAVKVITKDIRSADVIVVGDHENSITIQKNNGDVTTYALENNVLKKNEANYIFEIITFEVVKDGHKIYLEIESESGKKIKTEIVMREVER</sequence>
<dbReference type="AlphaFoldDB" id="A0A2V3VTS6"/>
<keyword evidence="1" id="KW-0812">Transmembrane</keyword>
<dbReference type="EMBL" id="QJJQ01000011">
    <property type="protein sequence ID" value="PXW85313.1"/>
    <property type="molecule type" value="Genomic_DNA"/>
</dbReference>
<dbReference type="OrthoDB" id="2968679at2"/>
<protein>
    <recommendedName>
        <fullName evidence="4">Prepilin-type N-terminal cleavage/methylation domain-containing protein</fullName>
    </recommendedName>
</protein>
<keyword evidence="1" id="KW-0472">Membrane</keyword>